<reference evidence="4" key="1">
    <citation type="submission" date="2023-07" db="EMBL/GenBank/DDBJ databases">
        <title>30 novel species of actinomycetes from the DSMZ collection.</title>
        <authorList>
            <person name="Nouioui I."/>
        </authorList>
    </citation>
    <scope>NUCLEOTIDE SEQUENCE [LARGE SCALE GENOMIC DNA]</scope>
    <source>
        <strain evidence="4">DSM 41886</strain>
    </source>
</reference>
<keyword evidence="2" id="KW-1133">Transmembrane helix</keyword>
<evidence type="ECO:0000256" key="2">
    <source>
        <dbReference type="SAM" id="Phobius"/>
    </source>
</evidence>
<comment type="caution">
    <text evidence="3">The sequence shown here is derived from an EMBL/GenBank/DDBJ whole genome shotgun (WGS) entry which is preliminary data.</text>
</comment>
<feature type="transmembrane region" description="Helical" evidence="2">
    <location>
        <begin position="29"/>
        <end position="51"/>
    </location>
</feature>
<dbReference type="RefSeq" id="WP_311619950.1">
    <property type="nucleotide sequence ID" value="NZ_JAVREV010000015.1"/>
</dbReference>
<evidence type="ECO:0000313" key="4">
    <source>
        <dbReference type="Proteomes" id="UP001183615"/>
    </source>
</evidence>
<evidence type="ECO:0000256" key="1">
    <source>
        <dbReference type="SAM" id="MobiDB-lite"/>
    </source>
</evidence>
<dbReference type="Proteomes" id="UP001183615">
    <property type="component" value="Unassembled WGS sequence"/>
</dbReference>
<feature type="region of interest" description="Disordered" evidence="1">
    <location>
        <begin position="1"/>
        <end position="22"/>
    </location>
</feature>
<name>A0ABU2S9X9_9ACTN</name>
<sequence length="589" mass="61374">MAVIPPPPPHPPHVPGSGPGPRPPRIPRFVLLGGGLAVGIGGLFLVGSLALGGEIAPGTTVRGVDIGGLSPDDARERLTTELAAPAAAPVEVLIGEDDEPHELNPAVAGLTFDPAATVDRASRPGLLGRLFGTEGGEIDPVVRQDEEAGRAALTALAEDSDTTVSEGAVAFEDGAVRVTRARAGSSLDVAESLGLLREGFLPSGDDPDAAGPLRLPVTAAQPVTDADEVARAVEEFAEPAMSGPVVLDAGGARIELPPEVIGDHLTMNADGAGRLSPALDGEALADDERLAEPFARAAVAPTDATLRLTGGEVVAEGGAPGTRVVTDGLGDTVLPLLPGRGEAARTGTLPTERVEPELNADNYRELGIVEEMSSFTVGFEPAAYRTTNIGRAAELINGSLVPAGDTWSFNDTVGERTEENGFVEGVIILDDQYERAQGGGVSAVATTMFNAVFFAGVDPVEYGAHSFYIERYPEGREATVAWGSLDLRFLNDSGHAIYILASATDTSVTITFLGTKRYDEVLAEAGPRENVTQPERREDEGEDCVPQPPLEGFDVAVDRVFVEGGQEAGRETFRTTYVPRDEVTCPTAD</sequence>
<dbReference type="PANTHER" id="PTHR35788:SF1">
    <property type="entry name" value="EXPORTED PROTEIN"/>
    <property type="match status" value="1"/>
</dbReference>
<evidence type="ECO:0000313" key="3">
    <source>
        <dbReference type="EMBL" id="MDT0445772.1"/>
    </source>
</evidence>
<dbReference type="PANTHER" id="PTHR35788">
    <property type="entry name" value="EXPORTED PROTEIN-RELATED"/>
    <property type="match status" value="1"/>
</dbReference>
<dbReference type="InterPro" id="IPR052913">
    <property type="entry name" value="Glycopeptide_resist_protein"/>
</dbReference>
<proteinExistence type="predicted"/>
<organism evidence="3 4">
    <name type="scientific">Streptomyces johnsoniae</name>
    <dbReference type="NCBI Taxonomy" id="3075532"/>
    <lineage>
        <taxon>Bacteria</taxon>
        <taxon>Bacillati</taxon>
        <taxon>Actinomycetota</taxon>
        <taxon>Actinomycetes</taxon>
        <taxon>Kitasatosporales</taxon>
        <taxon>Streptomycetaceae</taxon>
        <taxon>Streptomyces</taxon>
    </lineage>
</organism>
<feature type="region of interest" description="Disordered" evidence="1">
    <location>
        <begin position="525"/>
        <end position="550"/>
    </location>
</feature>
<dbReference type="InterPro" id="IPR007391">
    <property type="entry name" value="Vancomycin_resist_VanW"/>
</dbReference>
<keyword evidence="4" id="KW-1185">Reference proteome</keyword>
<keyword evidence="2" id="KW-0812">Transmembrane</keyword>
<gene>
    <name evidence="3" type="ORF">RM779_24690</name>
</gene>
<dbReference type="Pfam" id="PF04294">
    <property type="entry name" value="VanW"/>
    <property type="match status" value="1"/>
</dbReference>
<keyword evidence="2" id="KW-0472">Membrane</keyword>
<protein>
    <submittedName>
        <fullName evidence="3">VanW family protein</fullName>
    </submittedName>
</protein>
<dbReference type="EMBL" id="JAVREV010000015">
    <property type="protein sequence ID" value="MDT0445772.1"/>
    <property type="molecule type" value="Genomic_DNA"/>
</dbReference>
<accession>A0ABU2S9X9</accession>